<dbReference type="VEuPathDB" id="FungiDB:BTJ68_06599"/>
<feature type="region of interest" description="Disordered" evidence="1">
    <location>
        <begin position="266"/>
        <end position="351"/>
    </location>
</feature>
<proteinExistence type="predicted"/>
<evidence type="ECO:0000313" key="2">
    <source>
        <dbReference type="EMBL" id="RMY45279.1"/>
    </source>
</evidence>
<gene>
    <name evidence="2" type="ORF">D0863_16071</name>
</gene>
<dbReference type="EMBL" id="QWIP01001545">
    <property type="protein sequence ID" value="RMY45279.1"/>
    <property type="molecule type" value="Genomic_DNA"/>
</dbReference>
<feature type="compositionally biased region" description="Low complexity" evidence="1">
    <location>
        <begin position="322"/>
        <end position="342"/>
    </location>
</feature>
<dbReference type="Proteomes" id="UP000269276">
    <property type="component" value="Unassembled WGS sequence"/>
</dbReference>
<dbReference type="AlphaFoldDB" id="A0A3M7BZR2"/>
<feature type="region of interest" description="Disordered" evidence="1">
    <location>
        <begin position="171"/>
        <end position="213"/>
    </location>
</feature>
<sequence length="390" mass="43065">MGTTVTVSPLGTRDNTPYLYIPSQTKYAFDSNLDNALPEPLFIMALPLPPAIAAAISEGSIQDLNVILLTEPELLASPMEDMHKDLALLHFRRLHRVLHAQNPASLPVNTSRAAAYEQLVRMTNVMRAYLARATAEGEMGEDVGESMIADIVDACLSLDCKGNERRENLIQEPHTHIATLSPTSAHQLRSPPEAAQAAKASPLPTETSQPDLGSELDWASLLHRSRSEDDALHRDRRDRHFQVLEARDRIRGRLLRPRVENGNGISWPPVPPPVETLPAAMPSPWSSSPPPLELREEEDREAKFARAMDPSALPPPPPPAAAPSAARVPSYSSALPNTAATTRRSRKRTDVSETLAGWKDYLVRNQRHLSDWFRNSVAEGRERGVDVFVD</sequence>
<dbReference type="OrthoDB" id="3850906at2759"/>
<accession>A0A3M7BZR2</accession>
<organism evidence="2 3">
    <name type="scientific">Hortaea werneckii</name>
    <name type="common">Black yeast</name>
    <name type="synonym">Cladosporium werneckii</name>
    <dbReference type="NCBI Taxonomy" id="91943"/>
    <lineage>
        <taxon>Eukaryota</taxon>
        <taxon>Fungi</taxon>
        <taxon>Dikarya</taxon>
        <taxon>Ascomycota</taxon>
        <taxon>Pezizomycotina</taxon>
        <taxon>Dothideomycetes</taxon>
        <taxon>Dothideomycetidae</taxon>
        <taxon>Mycosphaerellales</taxon>
        <taxon>Teratosphaeriaceae</taxon>
        <taxon>Hortaea</taxon>
    </lineage>
</organism>
<feature type="compositionally biased region" description="Polar residues" evidence="1">
    <location>
        <begin position="178"/>
        <end position="187"/>
    </location>
</feature>
<evidence type="ECO:0000256" key="1">
    <source>
        <dbReference type="SAM" id="MobiDB-lite"/>
    </source>
</evidence>
<protein>
    <submittedName>
        <fullName evidence="2">Uncharacterized protein</fullName>
    </submittedName>
</protein>
<reference evidence="2 3" key="1">
    <citation type="journal article" date="2018" name="BMC Genomics">
        <title>Genomic evidence for intraspecific hybridization in a clonal and extremely halotolerant yeast.</title>
        <authorList>
            <person name="Gostincar C."/>
            <person name="Stajich J.E."/>
            <person name="Zupancic J."/>
            <person name="Zalar P."/>
            <person name="Gunde-Cimerman N."/>
        </authorList>
    </citation>
    <scope>NUCLEOTIDE SEQUENCE [LARGE SCALE GENOMIC DNA]</scope>
    <source>
        <strain evidence="2 3">EXF-2682</strain>
    </source>
</reference>
<name>A0A3M7BZR2_HORWE</name>
<comment type="caution">
    <text evidence="2">The sequence shown here is derived from an EMBL/GenBank/DDBJ whole genome shotgun (WGS) entry which is preliminary data.</text>
</comment>
<feature type="compositionally biased region" description="Pro residues" evidence="1">
    <location>
        <begin position="312"/>
        <end position="321"/>
    </location>
</feature>
<evidence type="ECO:0000313" key="3">
    <source>
        <dbReference type="Proteomes" id="UP000269276"/>
    </source>
</evidence>